<feature type="signal peptide" evidence="17">
    <location>
        <begin position="1"/>
        <end position="23"/>
    </location>
</feature>
<dbReference type="GO" id="GO:0000139">
    <property type="term" value="C:Golgi membrane"/>
    <property type="evidence" value="ECO:0007669"/>
    <property type="project" value="UniProtKB-SubCell"/>
</dbReference>
<keyword evidence="4 16" id="KW-0808">Transferase</keyword>
<comment type="similarity">
    <text evidence="2 16">Belongs to the glycosyltransferase 43 family.</text>
</comment>
<keyword evidence="10" id="KW-0325">Glycoprotein</keyword>
<keyword evidence="18" id="KW-0328">Glycosyltransferase</keyword>
<evidence type="ECO:0000256" key="4">
    <source>
        <dbReference type="ARBA" id="ARBA00022679"/>
    </source>
</evidence>
<dbReference type="OrthoDB" id="675023at2759"/>
<dbReference type="GO" id="GO:0050650">
    <property type="term" value="P:chondroitin sulfate proteoglycan biosynthetic process"/>
    <property type="evidence" value="ECO:0007669"/>
    <property type="project" value="TreeGrafter"/>
</dbReference>
<dbReference type="GO" id="GO:0005975">
    <property type="term" value="P:carbohydrate metabolic process"/>
    <property type="evidence" value="ECO:0007669"/>
    <property type="project" value="TreeGrafter"/>
</dbReference>
<keyword evidence="17" id="KW-0732">Signal</keyword>
<dbReference type="EMBL" id="REGN01003817">
    <property type="protein sequence ID" value="RNA20570.1"/>
    <property type="molecule type" value="Genomic_DNA"/>
</dbReference>
<dbReference type="Gene3D" id="3.90.550.10">
    <property type="entry name" value="Spore Coat Polysaccharide Biosynthesis Protein SpsA, Chain A"/>
    <property type="match status" value="1"/>
</dbReference>
<evidence type="ECO:0000256" key="13">
    <source>
        <dbReference type="PIRSR" id="PIRSR605027-1"/>
    </source>
</evidence>
<evidence type="ECO:0000256" key="7">
    <source>
        <dbReference type="ARBA" id="ARBA00022968"/>
    </source>
</evidence>
<evidence type="ECO:0000256" key="15">
    <source>
        <dbReference type="PIRSR" id="PIRSR605027-4"/>
    </source>
</evidence>
<keyword evidence="8" id="KW-1133">Transmembrane helix</keyword>
<feature type="site" description="Interaction with galactose moiety of substrate glycoprotein" evidence="15">
    <location>
        <position position="191"/>
    </location>
</feature>
<comment type="subcellular location">
    <subcellularLocation>
        <location evidence="16">Golgi apparatus membrane</location>
        <topology evidence="16">Single-pass type II membrane protein</topology>
    </subcellularLocation>
    <subcellularLocation>
        <location evidence="1">Membrane</location>
        <topology evidence="1">Single-pass type II membrane protein</topology>
    </subcellularLocation>
</comment>
<evidence type="ECO:0000256" key="17">
    <source>
        <dbReference type="SAM" id="SignalP"/>
    </source>
</evidence>
<evidence type="ECO:0000256" key="1">
    <source>
        <dbReference type="ARBA" id="ARBA00004606"/>
    </source>
</evidence>
<comment type="cofactor">
    <cofactor evidence="14 16">
        <name>Mn(2+)</name>
        <dbReference type="ChEBI" id="CHEBI:29035"/>
    </cofactor>
</comment>
<dbReference type="InterPro" id="IPR005027">
    <property type="entry name" value="Glyco_trans_43"/>
</dbReference>
<dbReference type="PANTHER" id="PTHR10896:SF65">
    <property type="entry name" value="GALACTOSYLGALACTOSYLXYLOSYLPROTEIN 3-BETA-GLUCURONOSYLTRANSFERASE 3"/>
    <property type="match status" value="1"/>
</dbReference>
<comment type="pathway">
    <text evidence="16">Protein modification; protein glycosylation.</text>
</comment>
<feature type="chain" id="PRO_5018231040" description="Galactosylgalactosylxylosylprotein 3-beta-glucuronosyltransferase" evidence="17">
    <location>
        <begin position="24"/>
        <end position="295"/>
    </location>
</feature>
<dbReference type="Proteomes" id="UP000276133">
    <property type="component" value="Unassembled WGS sequence"/>
</dbReference>
<keyword evidence="19" id="KW-1185">Reference proteome</keyword>
<dbReference type="CDD" id="cd00218">
    <property type="entry name" value="GlcAT-I"/>
    <property type="match status" value="1"/>
</dbReference>
<dbReference type="GO" id="GO:0046872">
    <property type="term" value="F:metal ion binding"/>
    <property type="evidence" value="ECO:0007669"/>
    <property type="project" value="UniProtKB-KW"/>
</dbReference>
<keyword evidence="11 14" id="KW-0464">Manganese</keyword>
<comment type="caution">
    <text evidence="18">The sequence shown here is derived from an EMBL/GenBank/DDBJ whole genome shotgun (WGS) entry which is preliminary data.</text>
</comment>
<evidence type="ECO:0000313" key="18">
    <source>
        <dbReference type="EMBL" id="RNA20570.1"/>
    </source>
</evidence>
<dbReference type="InterPro" id="IPR029044">
    <property type="entry name" value="Nucleotide-diphossugar_trans"/>
</dbReference>
<evidence type="ECO:0000256" key="14">
    <source>
        <dbReference type="PIRSR" id="PIRSR605027-3"/>
    </source>
</evidence>
<accession>A0A3M7RAJ2</accession>
<evidence type="ECO:0000313" key="19">
    <source>
        <dbReference type="Proteomes" id="UP000276133"/>
    </source>
</evidence>
<evidence type="ECO:0000256" key="12">
    <source>
        <dbReference type="ARBA" id="ARBA00047979"/>
    </source>
</evidence>
<comment type="catalytic activity">
    <reaction evidence="12 16">
        <text>3-O-(beta-D-galactosyl-(1-&gt;3)-beta-D-galactosyl-(1-&gt;4)-beta-D-xylosyl)-L-seryl-[protein] + UDP-alpha-D-glucuronate = 3-O-(beta-D-GlcA-(1-&gt;3)-beta-D-Gal-(1-&gt;3)-beta-D-Gal-(1-&gt;4)-beta-D-Xyl)-L-seryl-[protein] + UDP + H(+)</text>
        <dbReference type="Rhea" id="RHEA:24168"/>
        <dbReference type="Rhea" id="RHEA-COMP:12571"/>
        <dbReference type="Rhea" id="RHEA-COMP:12573"/>
        <dbReference type="ChEBI" id="CHEBI:15378"/>
        <dbReference type="ChEBI" id="CHEBI:58052"/>
        <dbReference type="ChEBI" id="CHEBI:58223"/>
        <dbReference type="ChEBI" id="CHEBI:132090"/>
        <dbReference type="ChEBI" id="CHEBI:132093"/>
        <dbReference type="EC" id="2.4.1.135"/>
    </reaction>
</comment>
<keyword evidence="7 16" id="KW-0735">Signal-anchor</keyword>
<evidence type="ECO:0000256" key="2">
    <source>
        <dbReference type="ARBA" id="ARBA00007706"/>
    </source>
</evidence>
<evidence type="ECO:0000256" key="16">
    <source>
        <dbReference type="RuleBase" id="RU363127"/>
    </source>
</evidence>
<organism evidence="18 19">
    <name type="scientific">Brachionus plicatilis</name>
    <name type="common">Marine rotifer</name>
    <name type="synonym">Brachionus muelleri</name>
    <dbReference type="NCBI Taxonomy" id="10195"/>
    <lineage>
        <taxon>Eukaryota</taxon>
        <taxon>Metazoa</taxon>
        <taxon>Spiralia</taxon>
        <taxon>Gnathifera</taxon>
        <taxon>Rotifera</taxon>
        <taxon>Eurotatoria</taxon>
        <taxon>Monogononta</taxon>
        <taxon>Pseudotrocha</taxon>
        <taxon>Ploima</taxon>
        <taxon>Brachionidae</taxon>
        <taxon>Brachionus</taxon>
    </lineage>
</organism>
<dbReference type="EC" id="2.4.1.135" evidence="3 16"/>
<feature type="binding site" evidence="14">
    <location>
        <position position="160"/>
    </location>
    <ligand>
        <name>Mn(2+)</name>
        <dbReference type="ChEBI" id="CHEBI:29035"/>
    </ligand>
</feature>
<protein>
    <recommendedName>
        <fullName evidence="3 16">Galactosylgalactosylxylosylprotein 3-beta-glucuronosyltransferase</fullName>
        <ecNumber evidence="3 16">2.4.1.135</ecNumber>
    </recommendedName>
</protein>
<evidence type="ECO:0000256" key="5">
    <source>
        <dbReference type="ARBA" id="ARBA00022692"/>
    </source>
</evidence>
<evidence type="ECO:0000256" key="3">
    <source>
        <dbReference type="ARBA" id="ARBA00012641"/>
    </source>
</evidence>
<proteinExistence type="inferred from homology"/>
<dbReference type="FunFam" id="3.90.550.10:FF:000044">
    <property type="entry name" value="Galactosylgalactosylxylosylprotein 3-beta-glucuronosyltransferase"/>
    <property type="match status" value="1"/>
</dbReference>
<dbReference type="Pfam" id="PF03360">
    <property type="entry name" value="Glyco_transf_43"/>
    <property type="match status" value="1"/>
</dbReference>
<dbReference type="UniPathway" id="UPA00378"/>
<dbReference type="STRING" id="10195.A0A3M7RAJ2"/>
<evidence type="ECO:0000256" key="9">
    <source>
        <dbReference type="ARBA" id="ARBA00023136"/>
    </source>
</evidence>
<dbReference type="PANTHER" id="PTHR10896">
    <property type="entry name" value="GALACTOSYLGALACTOSYLXYLOSYLPROTEIN 3-BETA-GLUCURONOSYLTRANSFERASE BETA-1,3-GLUCURONYLTRANSFERASE"/>
    <property type="match status" value="1"/>
</dbReference>
<evidence type="ECO:0000256" key="8">
    <source>
        <dbReference type="ARBA" id="ARBA00022989"/>
    </source>
</evidence>
<dbReference type="SUPFAM" id="SSF53448">
    <property type="entry name" value="Nucleotide-diphospho-sugar transferases"/>
    <property type="match status" value="1"/>
</dbReference>
<dbReference type="AlphaFoldDB" id="A0A3M7RAJ2"/>
<keyword evidence="6 14" id="KW-0479">Metal-binding</keyword>
<gene>
    <name evidence="18" type="ORF">BpHYR1_021249</name>
</gene>
<keyword evidence="5" id="KW-0812">Transmembrane</keyword>
<sequence>MANILVATTVFLALIFVNLQIKSLTNITRNNNESLLPIREIFQINYLIRFKKLKFLPKIFIITPTYNRITQLADLSRFGNTLKLVPKILWIVVEDAGFKSERIGNFLNSSAIQHVHLNIKSPWDIINPPSIYKGVIQRNLALDWIRENNQSGIVYFADDDNSYDIEIFEEIRSTKLISAFPVGLVGGLYYEKPKCLNNKIVGWFAYFLPKRKFPFDMASFAVSTDLLHKYPEAKFTTNKSYELEGSLLIDLKVKANEIEPKANCCRKLLVWHSKTLAPKRKYKNQVFEQIILDNL</sequence>
<name>A0A3M7RAJ2_BRAPC</name>
<dbReference type="GO" id="GO:0015018">
    <property type="term" value="F:galactosylgalactosylxylosylprotein 3-beta-glucuronosyltransferase activity"/>
    <property type="evidence" value="ECO:0007669"/>
    <property type="project" value="UniProtKB-UniRule"/>
</dbReference>
<keyword evidence="9" id="KW-0472">Membrane</keyword>
<evidence type="ECO:0000256" key="11">
    <source>
        <dbReference type="ARBA" id="ARBA00023211"/>
    </source>
</evidence>
<reference evidence="18 19" key="1">
    <citation type="journal article" date="2018" name="Sci. Rep.">
        <title>Genomic signatures of local adaptation to the degree of environmental predictability in rotifers.</title>
        <authorList>
            <person name="Franch-Gras L."/>
            <person name="Hahn C."/>
            <person name="Garcia-Roger E.M."/>
            <person name="Carmona M.J."/>
            <person name="Serra M."/>
            <person name="Gomez A."/>
        </authorList>
    </citation>
    <scope>NUCLEOTIDE SEQUENCE [LARGE SCALE GENOMIC DNA]</scope>
    <source>
        <strain evidence="18">HYR1</strain>
    </source>
</reference>
<keyword evidence="16" id="KW-0333">Golgi apparatus</keyword>
<evidence type="ECO:0000256" key="10">
    <source>
        <dbReference type="ARBA" id="ARBA00023180"/>
    </source>
</evidence>
<feature type="active site" description="Proton donor/acceptor" evidence="13">
    <location>
        <position position="244"/>
    </location>
</feature>
<evidence type="ECO:0000256" key="6">
    <source>
        <dbReference type="ARBA" id="ARBA00022723"/>
    </source>
</evidence>